<protein>
    <submittedName>
        <fullName evidence="1">Uncharacterized protein</fullName>
    </submittedName>
</protein>
<feature type="non-terminal residue" evidence="1">
    <location>
        <position position="1"/>
    </location>
</feature>
<dbReference type="EMBL" id="BARU01005144">
    <property type="protein sequence ID" value="GAH27363.1"/>
    <property type="molecule type" value="Genomic_DNA"/>
</dbReference>
<evidence type="ECO:0000313" key="1">
    <source>
        <dbReference type="EMBL" id="GAH27363.1"/>
    </source>
</evidence>
<name>X1G2V6_9ZZZZ</name>
<gene>
    <name evidence="1" type="ORF">S03H2_09934</name>
</gene>
<reference evidence="1" key="1">
    <citation type="journal article" date="2014" name="Front. Microbiol.">
        <title>High frequency of phylogenetically diverse reductive dehalogenase-homologous genes in deep subseafloor sedimentary metagenomes.</title>
        <authorList>
            <person name="Kawai M."/>
            <person name="Futagami T."/>
            <person name="Toyoda A."/>
            <person name="Takaki Y."/>
            <person name="Nishi S."/>
            <person name="Hori S."/>
            <person name="Arai W."/>
            <person name="Tsubouchi T."/>
            <person name="Morono Y."/>
            <person name="Uchiyama I."/>
            <person name="Ito T."/>
            <person name="Fujiyama A."/>
            <person name="Inagaki F."/>
            <person name="Takami H."/>
        </authorList>
    </citation>
    <scope>NUCLEOTIDE SEQUENCE</scope>
    <source>
        <strain evidence="1">Expedition CK06-06</strain>
    </source>
</reference>
<comment type="caution">
    <text evidence="1">The sequence shown here is derived from an EMBL/GenBank/DDBJ whole genome shotgun (WGS) entry which is preliminary data.</text>
</comment>
<organism evidence="1">
    <name type="scientific">marine sediment metagenome</name>
    <dbReference type="NCBI Taxonomy" id="412755"/>
    <lineage>
        <taxon>unclassified sequences</taxon>
        <taxon>metagenomes</taxon>
        <taxon>ecological metagenomes</taxon>
    </lineage>
</organism>
<accession>X1G2V6</accession>
<dbReference type="AlphaFoldDB" id="X1G2V6"/>
<proteinExistence type="predicted"/>
<sequence length="43" mass="5213">KKSRFSPEAADYFKRIREKAAEFKRQQADNFRYSDLDGKEKEK</sequence>